<protein>
    <recommendedName>
        <fullName evidence="3">DUF4304 domain-containing protein</fullName>
    </recommendedName>
</protein>
<comment type="caution">
    <text evidence="1">The sequence shown here is derived from an EMBL/GenBank/DDBJ whole genome shotgun (WGS) entry which is preliminary data.</text>
</comment>
<evidence type="ECO:0000313" key="1">
    <source>
        <dbReference type="EMBL" id="MTW10489.1"/>
    </source>
</evidence>
<organism evidence="1 2">
    <name type="scientific">Massilia eburnea</name>
    <dbReference type="NCBI Taxonomy" id="1776165"/>
    <lineage>
        <taxon>Bacteria</taxon>
        <taxon>Pseudomonadati</taxon>
        <taxon>Pseudomonadota</taxon>
        <taxon>Betaproteobacteria</taxon>
        <taxon>Burkholderiales</taxon>
        <taxon>Oxalobacteraceae</taxon>
        <taxon>Telluria group</taxon>
        <taxon>Massilia</taxon>
    </lineage>
</organism>
<accession>A0A6L6QE63</accession>
<dbReference type="OrthoDB" id="9856901at2"/>
<keyword evidence="2" id="KW-1185">Reference proteome</keyword>
<dbReference type="EMBL" id="WNKX01000004">
    <property type="protein sequence ID" value="MTW10489.1"/>
    <property type="molecule type" value="Genomic_DNA"/>
</dbReference>
<dbReference type="AlphaFoldDB" id="A0A6L6QE63"/>
<name>A0A6L6QE63_9BURK</name>
<dbReference type="Proteomes" id="UP000472320">
    <property type="component" value="Unassembled WGS sequence"/>
</dbReference>
<evidence type="ECO:0000313" key="2">
    <source>
        <dbReference type="Proteomes" id="UP000472320"/>
    </source>
</evidence>
<reference evidence="1 2" key="1">
    <citation type="submission" date="2019-11" db="EMBL/GenBank/DDBJ databases">
        <title>Type strains purchased from KCTC, JCM and DSMZ.</title>
        <authorList>
            <person name="Lu H."/>
        </authorList>
    </citation>
    <scope>NUCLEOTIDE SEQUENCE [LARGE SCALE GENOMIC DNA]</scope>
    <source>
        <strain evidence="1 2">JCM 31587</strain>
    </source>
</reference>
<evidence type="ECO:0008006" key="3">
    <source>
        <dbReference type="Google" id="ProtNLM"/>
    </source>
</evidence>
<proteinExistence type="predicted"/>
<gene>
    <name evidence="1" type="ORF">GM658_07715</name>
</gene>
<dbReference type="RefSeq" id="WP_155453417.1">
    <property type="nucleotide sequence ID" value="NZ_WNKX01000004.1"/>
</dbReference>
<sequence length="262" mass="29534">MGFHLTDMIARLLPAHIPPQTMPRKTVRMALVEALQPLLAAHGFAPFKGTIAWRRSAHWIDVVEIGFIDTVTARRDSPILEVGRYFTFAPPNPIGGPMKEVDGQLYPSAAECHLRKVMFHFKRPKDTTWVVCNEQDLLDCRAEARRLIAERAFPWFAWLENLHTVLHLLREGNPDIEGNSRDPLRRGTWNNGGFFSGQVITGMVAFQLKQWALCRELLDPVLQRGGILVRNANVVPLPLQTLAMIRNAAEEAKRAPPPAAEK</sequence>